<proteinExistence type="predicted"/>
<protein>
    <submittedName>
        <fullName evidence="1">Uncharacterized protein</fullName>
    </submittedName>
</protein>
<accession>A0A0K2TX87</accession>
<dbReference type="AlphaFoldDB" id="A0A0K2TX87"/>
<name>A0A0K2TX87_LEPSM</name>
<organism evidence="1">
    <name type="scientific">Lepeophtheirus salmonis</name>
    <name type="common">Salmon louse</name>
    <name type="synonym">Caligus salmonis</name>
    <dbReference type="NCBI Taxonomy" id="72036"/>
    <lineage>
        <taxon>Eukaryota</taxon>
        <taxon>Metazoa</taxon>
        <taxon>Ecdysozoa</taxon>
        <taxon>Arthropoda</taxon>
        <taxon>Crustacea</taxon>
        <taxon>Multicrustacea</taxon>
        <taxon>Hexanauplia</taxon>
        <taxon>Copepoda</taxon>
        <taxon>Siphonostomatoida</taxon>
        <taxon>Caligidae</taxon>
        <taxon>Lepeophtheirus</taxon>
    </lineage>
</organism>
<evidence type="ECO:0000313" key="1">
    <source>
        <dbReference type="EMBL" id="CDW30001.1"/>
    </source>
</evidence>
<sequence length="50" mass="5981">MGIHFWPHLPFQDFISTKSFLLRDYNIFTQRLRIYPLLGPLVDHHSLVLS</sequence>
<dbReference type="EMBL" id="HACA01012640">
    <property type="protein sequence ID" value="CDW30001.1"/>
    <property type="molecule type" value="Transcribed_RNA"/>
</dbReference>
<reference evidence="1" key="1">
    <citation type="submission" date="2014-05" db="EMBL/GenBank/DDBJ databases">
        <authorList>
            <person name="Chronopoulou M."/>
        </authorList>
    </citation>
    <scope>NUCLEOTIDE SEQUENCE</scope>
    <source>
        <tissue evidence="1">Whole organism</tissue>
    </source>
</reference>